<dbReference type="SUPFAM" id="SSF52540">
    <property type="entry name" value="P-loop containing nucleoside triphosphate hydrolases"/>
    <property type="match status" value="1"/>
</dbReference>
<dbReference type="AlphaFoldDB" id="A0A1H6Y469"/>
<protein>
    <submittedName>
        <fullName evidence="1">AAA domain-containing protein</fullName>
    </submittedName>
</protein>
<evidence type="ECO:0000313" key="1">
    <source>
        <dbReference type="EMBL" id="SEJ36031.1"/>
    </source>
</evidence>
<dbReference type="STRING" id="84035.SAMN05660742_106106"/>
<dbReference type="InterPro" id="IPR027417">
    <property type="entry name" value="P-loop_NTPase"/>
</dbReference>
<organism evidence="1 2">
    <name type="scientific">Propionispira arboris</name>
    <dbReference type="NCBI Taxonomy" id="84035"/>
    <lineage>
        <taxon>Bacteria</taxon>
        <taxon>Bacillati</taxon>
        <taxon>Bacillota</taxon>
        <taxon>Negativicutes</taxon>
        <taxon>Selenomonadales</taxon>
        <taxon>Selenomonadaceae</taxon>
        <taxon>Propionispira</taxon>
    </lineage>
</organism>
<dbReference type="EMBL" id="FNZK01000006">
    <property type="protein sequence ID" value="SEJ36031.1"/>
    <property type="molecule type" value="Genomic_DNA"/>
</dbReference>
<accession>A0A1H6Y469</accession>
<gene>
    <name evidence="1" type="ORF">SAMN05660742_106106</name>
</gene>
<evidence type="ECO:0000313" key="2">
    <source>
        <dbReference type="Proteomes" id="UP000199662"/>
    </source>
</evidence>
<sequence length="403" mass="45280">MEIIRGPVFKAQKVVVYGPEGIGKSTFAASFPEPLFIDTEGSTNLMDVARVPKPSSWTMMMQTIHEVKKTPGCCKTLIIDTIDWAEQLCVAHVCSIYDKKGIEDFGYGKGYIFVKEEFGKLLNLLSDVTEVGINIVLTAHSTIRKFELPDECGSYDRYELKLGNKTGSQTSALVKEWADMVLFANYKQYVVEVDKKKKAQGGTRVMHSQHHPCWDAKNRHDLAPELAFDYAAIAYCIPNDKSMQQSTPVPVKVEKKAETPKPVQNKNIADHDMYMYHPESDAYWILKKGEPLLDGDGMSHEISKAEYEVGIKKQKEPAPIQTHEVPQKEPPAQNDLSGIPPKLADLMKHNNVTVQEIQEAVSSKGYYPAGTPLENYDQSFIDGCLIAAWDQVFNMIEQQKIPF</sequence>
<name>A0A1H6Y469_9FIRM</name>
<dbReference type="Proteomes" id="UP000199662">
    <property type="component" value="Unassembled WGS sequence"/>
</dbReference>
<dbReference type="RefSeq" id="WP_091830690.1">
    <property type="nucleotide sequence ID" value="NZ_FNZK01000006.1"/>
</dbReference>
<reference evidence="1 2" key="1">
    <citation type="submission" date="2016-10" db="EMBL/GenBank/DDBJ databases">
        <authorList>
            <person name="de Groot N.N."/>
        </authorList>
    </citation>
    <scope>NUCLEOTIDE SEQUENCE [LARGE SCALE GENOMIC DNA]</scope>
    <source>
        <strain evidence="1 2">DSM 2179</strain>
    </source>
</reference>
<dbReference type="Pfam" id="PF13479">
    <property type="entry name" value="AAA_24"/>
    <property type="match status" value="1"/>
</dbReference>
<keyword evidence="2" id="KW-1185">Reference proteome</keyword>
<proteinExistence type="predicted"/>